<keyword evidence="2" id="KW-1185">Reference proteome</keyword>
<dbReference type="InterPro" id="IPR041496">
    <property type="entry name" value="YitH/HolE_GNAT"/>
</dbReference>
<evidence type="ECO:0000259" key="1">
    <source>
        <dbReference type="Pfam" id="PF18014"/>
    </source>
</evidence>
<reference evidence="3" key="1">
    <citation type="submission" date="2022-11" db="UniProtKB">
        <authorList>
            <consortium name="WormBaseParasite"/>
        </authorList>
    </citation>
    <scope>IDENTIFICATION</scope>
</reference>
<evidence type="ECO:0000313" key="2">
    <source>
        <dbReference type="Proteomes" id="UP000887540"/>
    </source>
</evidence>
<dbReference type="Proteomes" id="UP000887540">
    <property type="component" value="Unplaced"/>
</dbReference>
<organism evidence="2 3">
    <name type="scientific">Acrobeloides nanus</name>
    <dbReference type="NCBI Taxonomy" id="290746"/>
    <lineage>
        <taxon>Eukaryota</taxon>
        <taxon>Metazoa</taxon>
        <taxon>Ecdysozoa</taxon>
        <taxon>Nematoda</taxon>
        <taxon>Chromadorea</taxon>
        <taxon>Rhabditida</taxon>
        <taxon>Tylenchina</taxon>
        <taxon>Cephalobomorpha</taxon>
        <taxon>Cephaloboidea</taxon>
        <taxon>Cephalobidae</taxon>
        <taxon>Acrobeloides</taxon>
    </lineage>
</organism>
<feature type="domain" description="YitH/HolE acetyltransferase (GNAT)" evidence="1">
    <location>
        <begin position="57"/>
        <end position="128"/>
    </location>
</feature>
<sequence length="139" mass="15978">MSPKYASRDGFDKIFEWDVRGTSALVKDIDPKNLAIGKNMQILDFKEVDFEKFMEFDRKITSGLERGDYIKEFFSMQGSYNKVVTSSDNEIFGYCNIRECIDNYLIIGPFYAQNSLAASTVLRAVLESIPNLKNFEILK</sequence>
<dbReference type="Pfam" id="PF18014">
    <property type="entry name" value="Acetyltransf_18"/>
    <property type="match status" value="1"/>
</dbReference>
<name>A0A914EAH5_9BILA</name>
<protein>
    <submittedName>
        <fullName evidence="3">YitH acetyltransferase (GNAT) domain-containing protein</fullName>
    </submittedName>
</protein>
<dbReference type="Gene3D" id="3.40.630.90">
    <property type="match status" value="1"/>
</dbReference>
<accession>A0A914EAH5</accession>
<dbReference type="AlphaFoldDB" id="A0A914EAH5"/>
<dbReference type="PANTHER" id="PTHR47408:SF1">
    <property type="entry name" value="N-ACETYLTRANSFERASE DOMAIN-CONTAINING PROTEIN"/>
    <property type="match status" value="1"/>
</dbReference>
<dbReference type="PANTHER" id="PTHR47408">
    <property type="entry name" value="PROTEIN CBG01304-RELATED"/>
    <property type="match status" value="1"/>
</dbReference>
<dbReference type="WBParaSite" id="ACRNAN_scaffold6859.g23344.t1">
    <property type="protein sequence ID" value="ACRNAN_scaffold6859.g23344.t1"/>
    <property type="gene ID" value="ACRNAN_scaffold6859.g23344"/>
</dbReference>
<evidence type="ECO:0000313" key="3">
    <source>
        <dbReference type="WBParaSite" id="ACRNAN_scaffold6859.g23344.t1"/>
    </source>
</evidence>
<proteinExistence type="predicted"/>